<accession>A0A1M5JPV3</accession>
<dbReference type="GO" id="GO:0015074">
    <property type="term" value="P:DNA integration"/>
    <property type="evidence" value="ECO:0007669"/>
    <property type="project" value="UniProtKB-KW"/>
</dbReference>
<dbReference type="InterPro" id="IPR010998">
    <property type="entry name" value="Integrase_recombinase_N"/>
</dbReference>
<feature type="domain" description="Core-binding (CB)" evidence="7">
    <location>
        <begin position="98"/>
        <end position="180"/>
    </location>
</feature>
<keyword evidence="2" id="KW-0229">DNA integration</keyword>
<evidence type="ECO:0000256" key="3">
    <source>
        <dbReference type="ARBA" id="ARBA00023125"/>
    </source>
</evidence>
<dbReference type="RefSeq" id="WP_073067903.1">
    <property type="nucleotide sequence ID" value="NZ_FQUS01000028.1"/>
</dbReference>
<dbReference type="PROSITE" id="PS51898">
    <property type="entry name" value="TYR_RECOMBINASE"/>
    <property type="match status" value="1"/>
</dbReference>
<dbReference type="OrthoDB" id="9795573at2"/>
<dbReference type="PANTHER" id="PTHR30629:SF2">
    <property type="entry name" value="PROPHAGE INTEGRASE INTS-RELATED"/>
    <property type="match status" value="1"/>
</dbReference>
<dbReference type="Pfam" id="PF22022">
    <property type="entry name" value="Phage_int_M"/>
    <property type="match status" value="1"/>
</dbReference>
<sequence length="395" mass="46169">MPKRKLTHSFITNLDEPKKRTDYADTLVKGLVLRITPTGYKSFCFRYGAKGKRYTIGKFPTIGLADARSISKDLRIEVAQGNDPQAEKIKKRERGDSESFRELTEEFKDKHLPTLRESTSYEYERIIDKELIPVLGKYGIDEITKDRIRNLLDQKAYEDESPTMANRIRARLSKIYSFGIERGLVNQNPVQNISTYDSGRNKRERFYNKKELKKLWKAFNNEDEPIRSLFKILLLCGQRKGETSRMKWEDINDGIWTIPASESKSKRTHDIPLSNCANEIIEKIRPLTGRSSYVFKSPRMDDDPIQWFRRAVKRIRKKSKVKDFRIHDLRRTAATHMAKLKVDRTVLGKILNHKGLSGDTQITAIYDRHSYLDEKREALQQWASHLKKIISEQDN</sequence>
<dbReference type="InterPro" id="IPR050808">
    <property type="entry name" value="Phage_Integrase"/>
</dbReference>
<evidence type="ECO:0000256" key="5">
    <source>
        <dbReference type="PROSITE-ProRule" id="PRU01248"/>
    </source>
</evidence>
<dbReference type="GO" id="GO:0003677">
    <property type="term" value="F:DNA binding"/>
    <property type="evidence" value="ECO:0007669"/>
    <property type="project" value="UniProtKB-UniRule"/>
</dbReference>
<dbReference type="Gene3D" id="1.10.443.10">
    <property type="entry name" value="Intergrase catalytic core"/>
    <property type="match status" value="1"/>
</dbReference>
<dbReference type="InterPro" id="IPR011010">
    <property type="entry name" value="DNA_brk_join_enz"/>
</dbReference>
<organism evidence="8 9">
    <name type="scientific">Fodinibius roseus</name>
    <dbReference type="NCBI Taxonomy" id="1194090"/>
    <lineage>
        <taxon>Bacteria</taxon>
        <taxon>Pseudomonadati</taxon>
        <taxon>Balneolota</taxon>
        <taxon>Balneolia</taxon>
        <taxon>Balneolales</taxon>
        <taxon>Balneolaceae</taxon>
        <taxon>Fodinibius</taxon>
    </lineage>
</organism>
<proteinExistence type="inferred from homology"/>
<comment type="similarity">
    <text evidence="1">Belongs to the 'phage' integrase family.</text>
</comment>
<protein>
    <submittedName>
        <fullName evidence="8">Site-specific recombinase XerD</fullName>
    </submittedName>
</protein>
<keyword evidence="4" id="KW-0233">DNA recombination</keyword>
<keyword evidence="3 5" id="KW-0238">DNA-binding</keyword>
<reference evidence="8 9" key="1">
    <citation type="submission" date="2016-11" db="EMBL/GenBank/DDBJ databases">
        <authorList>
            <person name="Jaros S."/>
            <person name="Januszkiewicz K."/>
            <person name="Wedrychowicz H."/>
        </authorList>
    </citation>
    <scope>NUCLEOTIDE SEQUENCE [LARGE SCALE GENOMIC DNA]</scope>
    <source>
        <strain evidence="8 9">DSM 21986</strain>
    </source>
</reference>
<dbReference type="InterPro" id="IPR044068">
    <property type="entry name" value="CB"/>
</dbReference>
<dbReference type="AlphaFoldDB" id="A0A1M5JPV3"/>
<dbReference type="Gene3D" id="3.30.160.390">
    <property type="entry name" value="Integrase, DNA-binding domain"/>
    <property type="match status" value="1"/>
</dbReference>
<evidence type="ECO:0000313" key="8">
    <source>
        <dbReference type="EMBL" id="SHG42320.1"/>
    </source>
</evidence>
<keyword evidence="9" id="KW-1185">Reference proteome</keyword>
<dbReference type="SUPFAM" id="SSF56349">
    <property type="entry name" value="DNA breaking-rejoining enzymes"/>
    <property type="match status" value="1"/>
</dbReference>
<feature type="domain" description="Tyr recombinase" evidence="6">
    <location>
        <begin position="202"/>
        <end position="380"/>
    </location>
</feature>
<dbReference type="Pfam" id="PF13356">
    <property type="entry name" value="Arm-DNA-bind_3"/>
    <property type="match status" value="1"/>
</dbReference>
<name>A0A1M5JPV3_9BACT</name>
<dbReference type="EMBL" id="FQUS01000028">
    <property type="protein sequence ID" value="SHG42320.1"/>
    <property type="molecule type" value="Genomic_DNA"/>
</dbReference>
<dbReference type="GO" id="GO:0006310">
    <property type="term" value="P:DNA recombination"/>
    <property type="evidence" value="ECO:0007669"/>
    <property type="project" value="UniProtKB-KW"/>
</dbReference>
<dbReference type="PROSITE" id="PS51900">
    <property type="entry name" value="CB"/>
    <property type="match status" value="1"/>
</dbReference>
<dbReference type="Proteomes" id="UP000184041">
    <property type="component" value="Unassembled WGS sequence"/>
</dbReference>
<evidence type="ECO:0000313" key="9">
    <source>
        <dbReference type="Proteomes" id="UP000184041"/>
    </source>
</evidence>
<evidence type="ECO:0000256" key="4">
    <source>
        <dbReference type="ARBA" id="ARBA00023172"/>
    </source>
</evidence>
<dbReference type="InterPro" id="IPR053876">
    <property type="entry name" value="Phage_int_M"/>
</dbReference>
<dbReference type="InterPro" id="IPR013762">
    <property type="entry name" value="Integrase-like_cat_sf"/>
</dbReference>
<evidence type="ECO:0000259" key="7">
    <source>
        <dbReference type="PROSITE" id="PS51900"/>
    </source>
</evidence>
<dbReference type="InterPro" id="IPR038488">
    <property type="entry name" value="Integrase_DNA-bd_sf"/>
</dbReference>
<dbReference type="PANTHER" id="PTHR30629">
    <property type="entry name" value="PROPHAGE INTEGRASE"/>
    <property type="match status" value="1"/>
</dbReference>
<evidence type="ECO:0000259" key="6">
    <source>
        <dbReference type="PROSITE" id="PS51898"/>
    </source>
</evidence>
<gene>
    <name evidence="8" type="ORF">SAMN05443144_1282</name>
</gene>
<dbReference type="InterPro" id="IPR002104">
    <property type="entry name" value="Integrase_catalytic"/>
</dbReference>
<dbReference type="Gene3D" id="1.10.150.130">
    <property type="match status" value="1"/>
</dbReference>
<dbReference type="InterPro" id="IPR025166">
    <property type="entry name" value="Integrase_DNA_bind_dom"/>
</dbReference>
<dbReference type="CDD" id="cd00801">
    <property type="entry name" value="INT_P4_C"/>
    <property type="match status" value="1"/>
</dbReference>
<evidence type="ECO:0000256" key="2">
    <source>
        <dbReference type="ARBA" id="ARBA00022908"/>
    </source>
</evidence>
<dbReference type="Pfam" id="PF00589">
    <property type="entry name" value="Phage_integrase"/>
    <property type="match status" value="1"/>
</dbReference>
<evidence type="ECO:0000256" key="1">
    <source>
        <dbReference type="ARBA" id="ARBA00008857"/>
    </source>
</evidence>